<evidence type="ECO:0000259" key="3">
    <source>
        <dbReference type="Pfam" id="PF00582"/>
    </source>
</evidence>
<dbReference type="PRINTS" id="PR01438">
    <property type="entry name" value="UNVRSLSTRESS"/>
</dbReference>
<dbReference type="KEGG" id="bmu:Bmul_5381"/>
<dbReference type="RefSeq" id="WP_012217824.1">
    <property type="nucleotide sequence ID" value="NC_010087.1"/>
</dbReference>
<dbReference type="InterPro" id="IPR006015">
    <property type="entry name" value="Universal_stress_UspA"/>
</dbReference>
<dbReference type="STRING" id="395019.BMULJ_06117"/>
<accession>A0A0H3KZK7</accession>
<dbReference type="GeneID" id="93172191"/>
<comment type="similarity">
    <text evidence="1 2">Belongs to the universal stress protein A family.</text>
</comment>
<name>A0A0H3KZK7_BURM1</name>
<dbReference type="KEGG" id="bmj:BMULJ_06117"/>
<keyword evidence="5" id="KW-1185">Reference proteome</keyword>
<dbReference type="eggNOG" id="COG0589">
    <property type="taxonomic scope" value="Bacteria"/>
</dbReference>
<evidence type="ECO:0000256" key="2">
    <source>
        <dbReference type="PIRNR" id="PIRNR006276"/>
    </source>
</evidence>
<sequence length="162" mass="17235">MYNTIMVAFDGSASSKHALDEALKIAKANGAQVAVVYVVDRSALFAYAGRFDPQALVDELRRDGIDALRAAEHAIRQASVNGDTGLVETDGLGEDVAARLQRYANEHDVDLAVVGTHGRRGIQRMLLGSVAERFVRRACCPVLLIRGERAPASSDVGSGADA</sequence>
<dbReference type="InterPro" id="IPR014729">
    <property type="entry name" value="Rossmann-like_a/b/a_fold"/>
</dbReference>
<dbReference type="PIRSF" id="PIRSF006276">
    <property type="entry name" value="UspA"/>
    <property type="match status" value="1"/>
</dbReference>
<dbReference type="CDD" id="cd00293">
    <property type="entry name" value="USP-like"/>
    <property type="match status" value="1"/>
</dbReference>
<dbReference type="Gene3D" id="3.40.50.620">
    <property type="entry name" value="HUPs"/>
    <property type="match status" value="1"/>
</dbReference>
<dbReference type="EMBL" id="AP009387">
    <property type="protein sequence ID" value="BAG47916.1"/>
    <property type="molecule type" value="Genomic_DNA"/>
</dbReference>
<keyword evidence="2" id="KW-0963">Cytoplasm</keyword>
<dbReference type="SUPFAM" id="SSF52402">
    <property type="entry name" value="Adenine nucleotide alpha hydrolases-like"/>
    <property type="match status" value="1"/>
</dbReference>
<feature type="domain" description="UspA" evidence="3">
    <location>
        <begin position="1"/>
        <end position="146"/>
    </location>
</feature>
<organism evidence="4 5">
    <name type="scientific">Burkholderia multivorans (strain ATCC 17616 / 249)</name>
    <dbReference type="NCBI Taxonomy" id="395019"/>
    <lineage>
        <taxon>Bacteria</taxon>
        <taxon>Pseudomonadati</taxon>
        <taxon>Pseudomonadota</taxon>
        <taxon>Betaproteobacteria</taxon>
        <taxon>Burkholderiales</taxon>
        <taxon>Burkholderiaceae</taxon>
        <taxon>Burkholderia</taxon>
        <taxon>Burkholderia cepacia complex</taxon>
    </lineage>
</organism>
<dbReference type="PANTHER" id="PTHR46268">
    <property type="entry name" value="STRESS RESPONSE PROTEIN NHAX"/>
    <property type="match status" value="1"/>
</dbReference>
<evidence type="ECO:0000256" key="1">
    <source>
        <dbReference type="ARBA" id="ARBA00008791"/>
    </source>
</evidence>
<evidence type="ECO:0000313" key="5">
    <source>
        <dbReference type="Proteomes" id="UP000008815"/>
    </source>
</evidence>
<reference evidence="4 5" key="1">
    <citation type="submission" date="2007-04" db="EMBL/GenBank/DDBJ databases">
        <title>Complete genome sequence of Burkholderia multivorans ATCC 17616.</title>
        <authorList>
            <person name="Ohtsubo Y."/>
            <person name="Yamashita A."/>
            <person name="Kurokawa K."/>
            <person name="Takami H."/>
            <person name="Yuhara S."/>
            <person name="Nishiyama E."/>
            <person name="Endo R."/>
            <person name="Miyazaki R."/>
            <person name="Ono A."/>
            <person name="Yano K."/>
            <person name="Ito M."/>
            <person name="Sota M."/>
            <person name="Yuji N."/>
            <person name="Hattori M."/>
            <person name="Tsuda M."/>
        </authorList>
    </citation>
    <scope>NUCLEOTIDE SEQUENCE [LARGE SCALE GENOMIC DNA]</scope>
    <source>
        <strain evidence="5">ATCC 17616 / 249</strain>
    </source>
</reference>
<dbReference type="InterPro" id="IPR006016">
    <property type="entry name" value="UspA"/>
</dbReference>
<gene>
    <name evidence="4" type="ordered locus">BMULJ_06117</name>
</gene>
<protein>
    <recommendedName>
        <fullName evidence="2">Universal stress protein</fullName>
    </recommendedName>
</protein>
<evidence type="ECO:0000313" key="4">
    <source>
        <dbReference type="EMBL" id="BAG47916.1"/>
    </source>
</evidence>
<dbReference type="AlphaFoldDB" id="A0A0H3KZK7"/>
<dbReference type="HOGENOM" id="CLU_049301_11_0_4"/>
<comment type="subcellular location">
    <subcellularLocation>
        <location evidence="2">Cytoplasm</location>
    </subcellularLocation>
</comment>
<dbReference type="GO" id="GO:0005737">
    <property type="term" value="C:cytoplasm"/>
    <property type="evidence" value="ECO:0007669"/>
    <property type="project" value="UniProtKB-SubCell"/>
</dbReference>
<dbReference type="PANTHER" id="PTHR46268:SF6">
    <property type="entry name" value="UNIVERSAL STRESS PROTEIN UP12"/>
    <property type="match status" value="1"/>
</dbReference>
<dbReference type="Pfam" id="PF00582">
    <property type="entry name" value="Usp"/>
    <property type="match status" value="1"/>
</dbReference>
<dbReference type="Proteomes" id="UP000008815">
    <property type="component" value="Chromosome 3"/>
</dbReference>
<proteinExistence type="inferred from homology"/>